<dbReference type="RefSeq" id="WP_103174873.1">
    <property type="nucleotide sequence ID" value="NZ_BMIV01000038.1"/>
</dbReference>
<evidence type="ECO:0008006" key="3">
    <source>
        <dbReference type="Google" id="ProtNLM"/>
    </source>
</evidence>
<comment type="caution">
    <text evidence="1">The sequence shown here is derived from an EMBL/GenBank/DDBJ whole genome shotgun (WGS) entry which is preliminary data.</text>
</comment>
<sequence>MADVTYPPLDVLKPVADDIWIVDSGPMKAMGLIPIPVRTTVVRLQSGEMMVHSPSRFTVDLRRQIEEIGPIRHLVAPNIAHWTFLKDWQQQLPDAVTWAAPGLRKRGQVRKAGLRLDHDLGNDLSPGWPSDLEQIAVHGAAGFCEVALHHRRSRTLILVDLVLNLERHKLPLLVRPFAAAAGILAPHGHAPAYLRAVVKLAGQPAREEGRRLVAIRPDRVIFAHGRWFDHDAASSLERSLRWLTG</sequence>
<name>A0ABQ1VN51_9RHOB</name>
<accession>A0ABQ1VN51</accession>
<dbReference type="SUPFAM" id="SSF56281">
    <property type="entry name" value="Metallo-hydrolase/oxidoreductase"/>
    <property type="match status" value="1"/>
</dbReference>
<gene>
    <name evidence="1" type="ORF">GCM10011402_37760</name>
</gene>
<protein>
    <recommendedName>
        <fullName evidence="3">DUF4336 domain-containing protein</fullName>
    </recommendedName>
</protein>
<dbReference type="EMBL" id="BMIV01000038">
    <property type="protein sequence ID" value="GGF81583.1"/>
    <property type="molecule type" value="Genomic_DNA"/>
</dbReference>
<organism evidence="1 2">
    <name type="scientific">Paracoccus acridae</name>
    <dbReference type="NCBI Taxonomy" id="1795310"/>
    <lineage>
        <taxon>Bacteria</taxon>
        <taxon>Pseudomonadati</taxon>
        <taxon>Pseudomonadota</taxon>
        <taxon>Alphaproteobacteria</taxon>
        <taxon>Rhodobacterales</taxon>
        <taxon>Paracoccaceae</taxon>
        <taxon>Paracoccus</taxon>
    </lineage>
</organism>
<dbReference type="PANTHER" id="PTHR33835:SF1">
    <property type="entry name" value="METALLO-BETA-LACTAMASE DOMAIN-CONTAINING PROTEIN"/>
    <property type="match status" value="1"/>
</dbReference>
<keyword evidence="2" id="KW-1185">Reference proteome</keyword>
<dbReference type="InterPro" id="IPR036866">
    <property type="entry name" value="RibonucZ/Hydroxyglut_hydro"/>
</dbReference>
<proteinExistence type="predicted"/>
<dbReference type="InterPro" id="IPR025638">
    <property type="entry name" value="DUF4336"/>
</dbReference>
<dbReference type="Pfam" id="PF14234">
    <property type="entry name" value="DUF4336"/>
    <property type="match status" value="1"/>
</dbReference>
<dbReference type="Proteomes" id="UP000640509">
    <property type="component" value="Unassembled WGS sequence"/>
</dbReference>
<dbReference type="PANTHER" id="PTHR33835">
    <property type="entry name" value="YALI0C07656P"/>
    <property type="match status" value="1"/>
</dbReference>
<evidence type="ECO:0000313" key="2">
    <source>
        <dbReference type="Proteomes" id="UP000640509"/>
    </source>
</evidence>
<evidence type="ECO:0000313" key="1">
    <source>
        <dbReference type="EMBL" id="GGF81583.1"/>
    </source>
</evidence>
<reference evidence="2" key="1">
    <citation type="journal article" date="2019" name="Int. J. Syst. Evol. Microbiol.">
        <title>The Global Catalogue of Microorganisms (GCM) 10K type strain sequencing project: providing services to taxonomists for standard genome sequencing and annotation.</title>
        <authorList>
            <consortium name="The Broad Institute Genomics Platform"/>
            <consortium name="The Broad Institute Genome Sequencing Center for Infectious Disease"/>
            <person name="Wu L."/>
            <person name="Ma J."/>
        </authorList>
    </citation>
    <scope>NUCLEOTIDE SEQUENCE [LARGE SCALE GENOMIC DNA]</scope>
    <source>
        <strain evidence="2">CGMCC 1.15419</strain>
    </source>
</reference>